<proteinExistence type="predicted"/>
<protein>
    <submittedName>
        <fullName evidence="1">Uncharacterized protein</fullName>
    </submittedName>
</protein>
<evidence type="ECO:0000313" key="2">
    <source>
        <dbReference type="Proteomes" id="UP001055072"/>
    </source>
</evidence>
<name>A0ACB8TXC7_9APHY</name>
<dbReference type="Proteomes" id="UP001055072">
    <property type="component" value="Unassembled WGS sequence"/>
</dbReference>
<keyword evidence="2" id="KW-1185">Reference proteome</keyword>
<evidence type="ECO:0000313" key="1">
    <source>
        <dbReference type="EMBL" id="KAI0086660.1"/>
    </source>
</evidence>
<sequence>MLALNHHDPLSLWKPSQGCIRGSEDREAEEYPEQVVLGTVATNAAYIGAHGRAEQYRSDNGKSYARVAFSVGMRTRSGVYVSSGIKLEGLYLLRRLRVKTRKTPVHELYAFNWARKRNTWEAEYEDMIKSEAGAYQSMPKIGQVESQLYIAASPLTPSLYPEINPTVTANVANNVDCALDAWWSIKTPSWYSQMLPVTAKAKEIYRLLTVTETSKNQQKIALKSR</sequence>
<organism evidence="1 2">
    <name type="scientific">Irpex rosettiformis</name>
    <dbReference type="NCBI Taxonomy" id="378272"/>
    <lineage>
        <taxon>Eukaryota</taxon>
        <taxon>Fungi</taxon>
        <taxon>Dikarya</taxon>
        <taxon>Basidiomycota</taxon>
        <taxon>Agaricomycotina</taxon>
        <taxon>Agaricomycetes</taxon>
        <taxon>Polyporales</taxon>
        <taxon>Irpicaceae</taxon>
        <taxon>Irpex</taxon>
    </lineage>
</organism>
<comment type="caution">
    <text evidence="1">The sequence shown here is derived from an EMBL/GenBank/DDBJ whole genome shotgun (WGS) entry which is preliminary data.</text>
</comment>
<dbReference type="EMBL" id="MU274922">
    <property type="protein sequence ID" value="KAI0086660.1"/>
    <property type="molecule type" value="Genomic_DNA"/>
</dbReference>
<gene>
    <name evidence="1" type="ORF">BDY19DRAFT_908087</name>
</gene>
<reference evidence="1" key="1">
    <citation type="journal article" date="2021" name="Environ. Microbiol.">
        <title>Gene family expansions and transcriptome signatures uncover fungal adaptations to wood decay.</title>
        <authorList>
            <person name="Hage H."/>
            <person name="Miyauchi S."/>
            <person name="Viragh M."/>
            <person name="Drula E."/>
            <person name="Min B."/>
            <person name="Chaduli D."/>
            <person name="Navarro D."/>
            <person name="Favel A."/>
            <person name="Norest M."/>
            <person name="Lesage-Meessen L."/>
            <person name="Balint B."/>
            <person name="Merenyi Z."/>
            <person name="de Eugenio L."/>
            <person name="Morin E."/>
            <person name="Martinez A.T."/>
            <person name="Baldrian P."/>
            <person name="Stursova M."/>
            <person name="Martinez M.J."/>
            <person name="Novotny C."/>
            <person name="Magnuson J.K."/>
            <person name="Spatafora J.W."/>
            <person name="Maurice S."/>
            <person name="Pangilinan J."/>
            <person name="Andreopoulos W."/>
            <person name="LaButti K."/>
            <person name="Hundley H."/>
            <person name="Na H."/>
            <person name="Kuo A."/>
            <person name="Barry K."/>
            <person name="Lipzen A."/>
            <person name="Henrissat B."/>
            <person name="Riley R."/>
            <person name="Ahrendt S."/>
            <person name="Nagy L.G."/>
            <person name="Grigoriev I.V."/>
            <person name="Martin F."/>
            <person name="Rosso M.N."/>
        </authorList>
    </citation>
    <scope>NUCLEOTIDE SEQUENCE</scope>
    <source>
        <strain evidence="1">CBS 384.51</strain>
    </source>
</reference>
<accession>A0ACB8TXC7</accession>